<dbReference type="CDD" id="cd00158">
    <property type="entry name" value="RHOD"/>
    <property type="match status" value="1"/>
</dbReference>
<evidence type="ECO:0000313" key="3">
    <source>
        <dbReference type="EMBL" id="KAH0892254.1"/>
    </source>
</evidence>
<dbReference type="PANTHER" id="PTHR44542">
    <property type="entry name" value="THIOSULFATE SULFURTRANSFERASE 18"/>
    <property type="match status" value="1"/>
</dbReference>
<dbReference type="SMART" id="SM00450">
    <property type="entry name" value="RHOD"/>
    <property type="match status" value="1"/>
</dbReference>
<feature type="signal peptide" evidence="1">
    <location>
        <begin position="1"/>
        <end position="26"/>
    </location>
</feature>
<accession>A0ABQ8AI76</accession>
<dbReference type="Proteomes" id="UP000824890">
    <property type="component" value="Unassembled WGS sequence"/>
</dbReference>
<keyword evidence="4" id="KW-1185">Reference proteome</keyword>
<comment type="caution">
    <text evidence="3">The sequence shown here is derived from an EMBL/GenBank/DDBJ whole genome shotgun (WGS) entry which is preliminary data.</text>
</comment>
<reference evidence="3 4" key="1">
    <citation type="submission" date="2021-05" db="EMBL/GenBank/DDBJ databases">
        <title>Genome Assembly of Synthetic Allotetraploid Brassica napus Reveals Homoeologous Exchanges between Subgenomes.</title>
        <authorList>
            <person name="Davis J.T."/>
        </authorList>
    </citation>
    <scope>NUCLEOTIDE SEQUENCE [LARGE SCALE GENOMIC DNA]</scope>
    <source>
        <strain evidence="4">cv. Da-Ae</strain>
        <tissue evidence="3">Seedling</tissue>
    </source>
</reference>
<dbReference type="InterPro" id="IPR036873">
    <property type="entry name" value="Rhodanese-like_dom_sf"/>
</dbReference>
<dbReference type="InterPro" id="IPR044684">
    <property type="entry name" value="STR17/STR18/HARC1-like"/>
</dbReference>
<organism evidence="3 4">
    <name type="scientific">Brassica napus</name>
    <name type="common">Rape</name>
    <dbReference type="NCBI Taxonomy" id="3708"/>
    <lineage>
        <taxon>Eukaryota</taxon>
        <taxon>Viridiplantae</taxon>
        <taxon>Streptophyta</taxon>
        <taxon>Embryophyta</taxon>
        <taxon>Tracheophyta</taxon>
        <taxon>Spermatophyta</taxon>
        <taxon>Magnoliopsida</taxon>
        <taxon>eudicotyledons</taxon>
        <taxon>Gunneridae</taxon>
        <taxon>Pentapetalae</taxon>
        <taxon>rosids</taxon>
        <taxon>malvids</taxon>
        <taxon>Brassicales</taxon>
        <taxon>Brassicaceae</taxon>
        <taxon>Brassiceae</taxon>
        <taxon>Brassica</taxon>
    </lineage>
</organism>
<dbReference type="Pfam" id="PF00581">
    <property type="entry name" value="Rhodanese"/>
    <property type="match status" value="1"/>
</dbReference>
<feature type="chain" id="PRO_5046969557" description="Rhodanese domain-containing protein" evidence="1">
    <location>
        <begin position="27"/>
        <end position="185"/>
    </location>
</feature>
<protein>
    <recommendedName>
        <fullName evidence="2">Rhodanese domain-containing protein</fullName>
    </recommendedName>
</protein>
<dbReference type="PANTHER" id="PTHR44542:SF23">
    <property type="entry name" value="RHODANESE-LIKE DOMAIN-CONTAINING PROTEIN 17"/>
    <property type="match status" value="1"/>
</dbReference>
<evidence type="ECO:0000313" key="4">
    <source>
        <dbReference type="Proteomes" id="UP000824890"/>
    </source>
</evidence>
<proteinExistence type="predicted"/>
<dbReference type="Gene3D" id="3.40.250.10">
    <property type="entry name" value="Rhodanese-like domain"/>
    <property type="match status" value="1"/>
</dbReference>
<name>A0ABQ8AI76_BRANA</name>
<evidence type="ECO:0000256" key="1">
    <source>
        <dbReference type="SAM" id="SignalP"/>
    </source>
</evidence>
<dbReference type="InterPro" id="IPR001763">
    <property type="entry name" value="Rhodanese-like_dom"/>
</dbReference>
<feature type="domain" description="Rhodanese" evidence="2">
    <location>
        <begin position="149"/>
        <end position="178"/>
    </location>
</feature>
<feature type="domain" description="Rhodanese" evidence="2">
    <location>
        <begin position="44"/>
        <end position="146"/>
    </location>
</feature>
<gene>
    <name evidence="3" type="ORF">HID58_054683</name>
</gene>
<keyword evidence="1" id="KW-0732">Signal</keyword>
<evidence type="ECO:0000259" key="2">
    <source>
        <dbReference type="PROSITE" id="PS50206"/>
    </source>
</evidence>
<sequence length="185" mass="21297">MVSSHFIRSVLFIFIVYLHLPCTTLSNSEPEDITIDVNQAHKLLHQGHTFLDVRTVEEFEKGHVNSEKVFNVPYWFYTPQGQENNPNFLKHVSSLFNQTDNLVVGCKSGVRSLYATRVLVSSGFKSVRNMDGGYIAWMEKRFPVKVELKVLVSSGFKSVRNMDGGYIAWMEKRFPVKVELKYDEL</sequence>
<dbReference type="SUPFAM" id="SSF52821">
    <property type="entry name" value="Rhodanese/Cell cycle control phosphatase"/>
    <property type="match status" value="2"/>
</dbReference>
<dbReference type="PROSITE" id="PS50206">
    <property type="entry name" value="RHODANESE_3"/>
    <property type="match status" value="2"/>
</dbReference>
<dbReference type="EMBL" id="JAGKQM010000013">
    <property type="protein sequence ID" value="KAH0892254.1"/>
    <property type="molecule type" value="Genomic_DNA"/>
</dbReference>